<comment type="caution">
    <text evidence="7">The sequence shown here is derived from an EMBL/GenBank/DDBJ whole genome shotgun (WGS) entry which is preliminary data.</text>
</comment>
<protein>
    <submittedName>
        <fullName evidence="7">DgyrCDS10665</fullName>
    </submittedName>
</protein>
<dbReference type="Pfam" id="PF02822">
    <property type="entry name" value="Antistasin"/>
    <property type="match status" value="1"/>
</dbReference>
<name>A0A7I8W3F4_9ANNE</name>
<dbReference type="EMBL" id="CAJFCJ010000016">
    <property type="protein sequence ID" value="CAD5122214.1"/>
    <property type="molecule type" value="Genomic_DNA"/>
</dbReference>
<keyword evidence="4" id="KW-0472">Membrane</keyword>
<keyword evidence="4" id="KW-1133">Transmembrane helix</keyword>
<evidence type="ECO:0000259" key="6">
    <source>
        <dbReference type="PROSITE" id="PS51252"/>
    </source>
</evidence>
<dbReference type="CDD" id="cd12087">
    <property type="entry name" value="TM_EGFR-like"/>
    <property type="match status" value="1"/>
</dbReference>
<dbReference type="InterPro" id="IPR004094">
    <property type="entry name" value="Antistasin-like"/>
</dbReference>
<dbReference type="Proteomes" id="UP000549394">
    <property type="component" value="Unassembled WGS sequence"/>
</dbReference>
<evidence type="ECO:0000256" key="2">
    <source>
        <dbReference type="ARBA" id="ARBA00022690"/>
    </source>
</evidence>
<keyword evidence="4" id="KW-0812">Transmembrane</keyword>
<feature type="domain" description="Antistasin-like" evidence="6">
    <location>
        <begin position="76"/>
        <end position="106"/>
    </location>
</feature>
<proteinExistence type="inferred from homology"/>
<sequence length="259" mass="29035">MDKTFILTFVAILALTNGTIYDSDVICEKSKMMSNCSSGYKMVTVFKVGFQCWEKVCRKCNATDADCLIGGTSLTSPQSLNCPWLECSYCPYGYQLDINGCRTCHCKTKRPCLRIKCKPCKFGYKLDRNGCQGCQCLEKEIPYMCLRKSSSLKVCYYRNPKFFYDPQSNLCLPHKSGPCGHFGFSSQMMHPFNELFGRTSRRGIIAIAVGLGLGLIAIVTSILFIIKVARGRSKNRKQNISIVTSGKYVKLNEQKVSLA</sequence>
<feature type="chain" id="PRO_5029635336" evidence="5">
    <location>
        <begin position="19"/>
        <end position="259"/>
    </location>
</feature>
<dbReference type="AlphaFoldDB" id="A0A7I8W3F4"/>
<keyword evidence="8" id="KW-1185">Reference proteome</keyword>
<accession>A0A7I8W3F4</accession>
<keyword evidence="2" id="KW-0646">Protease inhibitor</keyword>
<comment type="similarity">
    <text evidence="1">Belongs to the protease inhibitor I15 (antistasin) family.</text>
</comment>
<evidence type="ECO:0000313" key="8">
    <source>
        <dbReference type="Proteomes" id="UP000549394"/>
    </source>
</evidence>
<evidence type="ECO:0000256" key="1">
    <source>
        <dbReference type="ARBA" id="ARBA00008768"/>
    </source>
</evidence>
<feature type="signal peptide" evidence="5">
    <location>
        <begin position="1"/>
        <end position="18"/>
    </location>
</feature>
<evidence type="ECO:0000256" key="5">
    <source>
        <dbReference type="SAM" id="SignalP"/>
    </source>
</evidence>
<dbReference type="PROSITE" id="PS51252">
    <property type="entry name" value="ANTISTASIN"/>
    <property type="match status" value="2"/>
</dbReference>
<keyword evidence="3" id="KW-0722">Serine protease inhibitor</keyword>
<evidence type="ECO:0000256" key="4">
    <source>
        <dbReference type="SAM" id="Phobius"/>
    </source>
</evidence>
<keyword evidence="5" id="KW-0732">Signal</keyword>
<gene>
    <name evidence="7" type="ORF">DGYR_LOCUS10049</name>
</gene>
<organism evidence="7 8">
    <name type="scientific">Dimorphilus gyrociliatus</name>
    <dbReference type="NCBI Taxonomy" id="2664684"/>
    <lineage>
        <taxon>Eukaryota</taxon>
        <taxon>Metazoa</taxon>
        <taxon>Spiralia</taxon>
        <taxon>Lophotrochozoa</taxon>
        <taxon>Annelida</taxon>
        <taxon>Polychaeta</taxon>
        <taxon>Polychaeta incertae sedis</taxon>
        <taxon>Dinophilidae</taxon>
        <taxon>Dimorphilus</taxon>
    </lineage>
</organism>
<dbReference type="GO" id="GO:0004867">
    <property type="term" value="F:serine-type endopeptidase inhibitor activity"/>
    <property type="evidence" value="ECO:0007669"/>
    <property type="project" value="UniProtKB-KW"/>
</dbReference>
<evidence type="ECO:0000256" key="3">
    <source>
        <dbReference type="ARBA" id="ARBA00022900"/>
    </source>
</evidence>
<feature type="domain" description="Antistasin-like" evidence="6">
    <location>
        <begin position="106"/>
        <end position="136"/>
    </location>
</feature>
<feature type="transmembrane region" description="Helical" evidence="4">
    <location>
        <begin position="203"/>
        <end position="226"/>
    </location>
</feature>
<dbReference type="OrthoDB" id="10021323at2759"/>
<reference evidence="7 8" key="1">
    <citation type="submission" date="2020-08" db="EMBL/GenBank/DDBJ databases">
        <authorList>
            <person name="Hejnol A."/>
        </authorList>
    </citation>
    <scope>NUCLEOTIDE SEQUENCE [LARGE SCALE GENOMIC DNA]</scope>
</reference>
<dbReference type="Gene3D" id="2.10.22.10">
    <property type="entry name" value="Antistasin, domain 1"/>
    <property type="match status" value="2"/>
</dbReference>
<evidence type="ECO:0000313" key="7">
    <source>
        <dbReference type="EMBL" id="CAD5122214.1"/>
    </source>
</evidence>